<gene>
    <name evidence="1" type="ORF">PGLA1383_LOCUS7507</name>
</gene>
<dbReference type="EMBL" id="CAJNNV010003268">
    <property type="protein sequence ID" value="CAE8588719.1"/>
    <property type="molecule type" value="Genomic_DNA"/>
</dbReference>
<sequence>MGNALSSCSHENDKVADVAASVNTANSATMFCLYPTVKDPAMREPGFDMAVPSWRHPVPQVGNSAAFLAWTLCDGISLLEESRLASLHSEIARMSHDVGGAIVESSATEGLLVATDPRLADESGDSMSPE</sequence>
<evidence type="ECO:0000313" key="2">
    <source>
        <dbReference type="Proteomes" id="UP000654075"/>
    </source>
</evidence>
<proteinExistence type="predicted"/>
<dbReference type="Proteomes" id="UP000654075">
    <property type="component" value="Unassembled WGS sequence"/>
</dbReference>
<reference evidence="1" key="1">
    <citation type="submission" date="2021-02" db="EMBL/GenBank/DDBJ databases">
        <authorList>
            <person name="Dougan E. K."/>
            <person name="Rhodes N."/>
            <person name="Thang M."/>
            <person name="Chan C."/>
        </authorList>
    </citation>
    <scope>NUCLEOTIDE SEQUENCE</scope>
</reference>
<keyword evidence="2" id="KW-1185">Reference proteome</keyword>
<name>A0A813DQV5_POLGL</name>
<evidence type="ECO:0000313" key="1">
    <source>
        <dbReference type="EMBL" id="CAE8588719.1"/>
    </source>
</evidence>
<dbReference type="AlphaFoldDB" id="A0A813DQV5"/>
<accession>A0A813DQV5</accession>
<organism evidence="1 2">
    <name type="scientific">Polarella glacialis</name>
    <name type="common">Dinoflagellate</name>
    <dbReference type="NCBI Taxonomy" id="89957"/>
    <lineage>
        <taxon>Eukaryota</taxon>
        <taxon>Sar</taxon>
        <taxon>Alveolata</taxon>
        <taxon>Dinophyceae</taxon>
        <taxon>Suessiales</taxon>
        <taxon>Suessiaceae</taxon>
        <taxon>Polarella</taxon>
    </lineage>
</organism>
<protein>
    <submittedName>
        <fullName evidence="1">Uncharacterized protein</fullName>
    </submittedName>
</protein>
<comment type="caution">
    <text evidence="1">The sequence shown here is derived from an EMBL/GenBank/DDBJ whole genome shotgun (WGS) entry which is preliminary data.</text>
</comment>
<feature type="non-terminal residue" evidence="1">
    <location>
        <position position="130"/>
    </location>
</feature>